<evidence type="ECO:0000256" key="1">
    <source>
        <dbReference type="SAM" id="Phobius"/>
    </source>
</evidence>
<keyword evidence="1" id="KW-0472">Membrane</keyword>
<comment type="caution">
    <text evidence="2">The sequence shown here is derived from an EMBL/GenBank/DDBJ whole genome shotgun (WGS) entry which is preliminary data.</text>
</comment>
<name>A0AAE4JX32_9CYAN</name>
<feature type="transmembrane region" description="Helical" evidence="1">
    <location>
        <begin position="176"/>
        <end position="200"/>
    </location>
</feature>
<dbReference type="Proteomes" id="UP001268256">
    <property type="component" value="Unassembled WGS sequence"/>
</dbReference>
<feature type="transmembrane region" description="Helical" evidence="1">
    <location>
        <begin position="147"/>
        <end position="164"/>
    </location>
</feature>
<keyword evidence="1" id="KW-0812">Transmembrane</keyword>
<sequence length="245" mass="26622">MYRISNVLIMAWHQARQRLPLCSLGLYLILMAMIAAVFTPLSIGRLSSTVPRAVIQSGDSLNNSGGIIPPGLAQMLETIFLPISILLSALNQFWLPWIMALVLVALVTQYFVAQRSRVNWFGLGAGSSGIAIVLMVLGLWVEPVLTVTMAIVGFPAGAAVIFLYRELEHQRLAWKSCLAITALATLFGLILGIWLLIGFFQFRAIGIPAGQSGHTLALVLFPYVCFLGLGLVIALLSPWFSRPSA</sequence>
<dbReference type="RefSeq" id="WP_322879292.1">
    <property type="nucleotide sequence ID" value="NZ_JAVMIP010000021.1"/>
</dbReference>
<proteinExistence type="predicted"/>
<feature type="transmembrane region" description="Helical" evidence="1">
    <location>
        <begin position="120"/>
        <end position="141"/>
    </location>
</feature>
<feature type="transmembrane region" description="Helical" evidence="1">
    <location>
        <begin position="94"/>
        <end position="113"/>
    </location>
</feature>
<gene>
    <name evidence="2" type="ORF">RIF25_14855</name>
</gene>
<keyword evidence="3" id="KW-1185">Reference proteome</keyword>
<organism evidence="2 3">
    <name type="scientific">Pseudocalidococcus azoricus BACA0444</name>
    <dbReference type="NCBI Taxonomy" id="2918990"/>
    <lineage>
        <taxon>Bacteria</taxon>
        <taxon>Bacillati</taxon>
        <taxon>Cyanobacteriota</taxon>
        <taxon>Cyanophyceae</taxon>
        <taxon>Acaryochloridales</taxon>
        <taxon>Thermosynechococcaceae</taxon>
        <taxon>Pseudocalidococcus</taxon>
        <taxon>Pseudocalidococcus azoricus</taxon>
    </lineage>
</organism>
<feature type="transmembrane region" description="Helical" evidence="1">
    <location>
        <begin position="220"/>
        <end position="240"/>
    </location>
</feature>
<dbReference type="EMBL" id="JAVMIP010000021">
    <property type="protein sequence ID" value="MDS3862080.1"/>
    <property type="molecule type" value="Genomic_DNA"/>
</dbReference>
<evidence type="ECO:0000313" key="2">
    <source>
        <dbReference type="EMBL" id="MDS3862080.1"/>
    </source>
</evidence>
<keyword evidence="1" id="KW-1133">Transmembrane helix</keyword>
<accession>A0AAE4JX32</accession>
<protein>
    <submittedName>
        <fullName evidence="2">Uncharacterized protein</fullName>
    </submittedName>
</protein>
<reference evidence="3" key="1">
    <citation type="submission" date="2023-07" db="EMBL/GenBank/DDBJ databases">
        <authorList>
            <person name="Luz R."/>
            <person name="Cordeiro R."/>
            <person name="Fonseca A."/>
            <person name="Goncalves V."/>
        </authorList>
    </citation>
    <scope>NUCLEOTIDE SEQUENCE [LARGE SCALE GENOMIC DNA]</scope>
    <source>
        <strain evidence="3">BACA0444</strain>
    </source>
</reference>
<evidence type="ECO:0000313" key="3">
    <source>
        <dbReference type="Proteomes" id="UP001268256"/>
    </source>
</evidence>
<feature type="transmembrane region" description="Helical" evidence="1">
    <location>
        <begin position="21"/>
        <end position="43"/>
    </location>
</feature>
<dbReference type="AlphaFoldDB" id="A0AAE4JX32"/>